<dbReference type="Proteomes" id="UP000682713">
    <property type="component" value="Unassembled WGS sequence"/>
</dbReference>
<feature type="transmembrane region" description="Helical" evidence="1">
    <location>
        <begin position="29"/>
        <end position="50"/>
    </location>
</feature>
<keyword evidence="3" id="KW-1185">Reference proteome</keyword>
<sequence length="99" mass="11198">MVSALFFIGIIVLVISVITGFLTGTFFGFIVALLSGIVSGMIFFALSHILNNQQSILFKLHQLEEIHKKQMKQEKKKCSNCKYEYESDLGSCPYCGRRE</sequence>
<evidence type="ECO:0000256" key="1">
    <source>
        <dbReference type="SAM" id="Phobius"/>
    </source>
</evidence>
<evidence type="ECO:0000313" key="2">
    <source>
        <dbReference type="EMBL" id="MBS4201831.1"/>
    </source>
</evidence>
<name>A0A942YQ17_9BACI</name>
<reference evidence="2 3" key="1">
    <citation type="submission" date="2021-05" db="EMBL/GenBank/DDBJ databases">
        <title>Novel Bacillus species.</title>
        <authorList>
            <person name="Liu G."/>
        </authorList>
    </citation>
    <scope>NUCLEOTIDE SEQUENCE [LARGE SCALE GENOMIC DNA]</scope>
    <source>
        <strain evidence="2 3">FJAT-49732</strain>
    </source>
</reference>
<accession>A0A942YQ17</accession>
<keyword evidence="1" id="KW-0472">Membrane</keyword>
<keyword evidence="1" id="KW-0812">Transmembrane</keyword>
<dbReference type="RefSeq" id="WP_213112264.1">
    <property type="nucleotide sequence ID" value="NZ_JAGYPJ010000001.1"/>
</dbReference>
<proteinExistence type="predicted"/>
<dbReference type="AlphaFoldDB" id="A0A942YQ17"/>
<evidence type="ECO:0000313" key="3">
    <source>
        <dbReference type="Proteomes" id="UP000682713"/>
    </source>
</evidence>
<keyword evidence="1" id="KW-1133">Transmembrane helix</keyword>
<comment type="caution">
    <text evidence="2">The sequence shown here is derived from an EMBL/GenBank/DDBJ whole genome shotgun (WGS) entry which is preliminary data.</text>
</comment>
<protein>
    <submittedName>
        <fullName evidence="2">Uncharacterized protein</fullName>
    </submittedName>
</protein>
<feature type="transmembrane region" description="Helical" evidence="1">
    <location>
        <begin position="5"/>
        <end position="23"/>
    </location>
</feature>
<organism evidence="2 3">
    <name type="scientific">Lederbergia citrisecunda</name>
    <dbReference type="NCBI Taxonomy" id="2833583"/>
    <lineage>
        <taxon>Bacteria</taxon>
        <taxon>Bacillati</taxon>
        <taxon>Bacillota</taxon>
        <taxon>Bacilli</taxon>
        <taxon>Bacillales</taxon>
        <taxon>Bacillaceae</taxon>
        <taxon>Lederbergia</taxon>
    </lineage>
</organism>
<gene>
    <name evidence="2" type="ORF">KHA93_19690</name>
</gene>
<dbReference type="EMBL" id="JAGYPJ010000001">
    <property type="protein sequence ID" value="MBS4201831.1"/>
    <property type="molecule type" value="Genomic_DNA"/>
</dbReference>